<keyword evidence="1" id="KW-0812">Transmembrane</keyword>
<feature type="transmembrane region" description="Helical" evidence="1">
    <location>
        <begin position="119"/>
        <end position="138"/>
    </location>
</feature>
<sequence>MGMFRRNSLPEGEIYEILANQRRRETIRHLSVTPEGGPISLRELSETIATRETGESPPPRTTRESVYNSLHQTHLPKLEELGVVTYDRDTREVRIRERARDVNRYMEVLTEHGLTWGEIYRSIGVSGLTVVVLALAGVPPFGWIAPLLWATGFLVVFVIATSYQLWMNRWLVVQALRT</sequence>
<name>A0ABD6BCT2_9EURY</name>
<evidence type="ECO:0000313" key="4">
    <source>
        <dbReference type="Proteomes" id="UP001597076"/>
    </source>
</evidence>
<evidence type="ECO:0000256" key="1">
    <source>
        <dbReference type="SAM" id="Phobius"/>
    </source>
</evidence>
<dbReference type="AlphaFoldDB" id="A0ABD6BCT2"/>
<dbReference type="Pfam" id="PF24035">
    <property type="entry name" value="DUF7344"/>
    <property type="match status" value="1"/>
</dbReference>
<keyword evidence="1" id="KW-0472">Membrane</keyword>
<dbReference type="Proteomes" id="UP001597076">
    <property type="component" value="Unassembled WGS sequence"/>
</dbReference>
<evidence type="ECO:0000313" key="3">
    <source>
        <dbReference type="EMBL" id="MFD1562859.1"/>
    </source>
</evidence>
<keyword evidence="4" id="KW-1185">Reference proteome</keyword>
<dbReference type="InterPro" id="IPR055768">
    <property type="entry name" value="DUF7344"/>
</dbReference>
<feature type="domain" description="DUF7344" evidence="2">
    <location>
        <begin position="15"/>
        <end position="94"/>
    </location>
</feature>
<comment type="caution">
    <text evidence="3">The sequence shown here is derived from an EMBL/GenBank/DDBJ whole genome shotgun (WGS) entry which is preliminary data.</text>
</comment>
<dbReference type="InterPro" id="IPR036388">
    <property type="entry name" value="WH-like_DNA-bd_sf"/>
</dbReference>
<dbReference type="RefSeq" id="WP_390284864.1">
    <property type="nucleotide sequence ID" value="NZ_JBHUDI010000003.1"/>
</dbReference>
<reference evidence="3 4" key="1">
    <citation type="journal article" date="2019" name="Int. J. Syst. Evol. Microbiol.">
        <title>The Global Catalogue of Microorganisms (GCM) 10K type strain sequencing project: providing services to taxonomists for standard genome sequencing and annotation.</title>
        <authorList>
            <consortium name="The Broad Institute Genomics Platform"/>
            <consortium name="The Broad Institute Genome Sequencing Center for Infectious Disease"/>
            <person name="Wu L."/>
            <person name="Ma J."/>
        </authorList>
    </citation>
    <scope>NUCLEOTIDE SEQUENCE [LARGE SCALE GENOMIC DNA]</scope>
    <source>
        <strain evidence="3 4">CGMCC 1.12230</strain>
    </source>
</reference>
<gene>
    <name evidence="3" type="ORF">ACFR99_04775</name>
</gene>
<feature type="transmembrane region" description="Helical" evidence="1">
    <location>
        <begin position="144"/>
        <end position="166"/>
    </location>
</feature>
<protein>
    <recommendedName>
        <fullName evidence="2">DUF7344 domain-containing protein</fullName>
    </recommendedName>
</protein>
<evidence type="ECO:0000259" key="2">
    <source>
        <dbReference type="Pfam" id="PF24035"/>
    </source>
</evidence>
<dbReference type="EMBL" id="JBHUDI010000003">
    <property type="protein sequence ID" value="MFD1562859.1"/>
    <property type="molecule type" value="Genomic_DNA"/>
</dbReference>
<keyword evidence="1" id="KW-1133">Transmembrane helix</keyword>
<dbReference type="Gene3D" id="1.10.10.10">
    <property type="entry name" value="Winged helix-like DNA-binding domain superfamily/Winged helix DNA-binding domain"/>
    <property type="match status" value="1"/>
</dbReference>
<proteinExistence type="predicted"/>
<accession>A0ABD6BCT2</accession>
<organism evidence="3 4">
    <name type="scientific">Haloarchaeobius amylolyticus</name>
    <dbReference type="NCBI Taxonomy" id="1198296"/>
    <lineage>
        <taxon>Archaea</taxon>
        <taxon>Methanobacteriati</taxon>
        <taxon>Methanobacteriota</taxon>
        <taxon>Stenosarchaea group</taxon>
        <taxon>Halobacteria</taxon>
        <taxon>Halobacteriales</taxon>
        <taxon>Halorubellaceae</taxon>
        <taxon>Haloarchaeobius</taxon>
    </lineage>
</organism>